<keyword evidence="2 5" id="KW-0812">Transmembrane</keyword>
<evidence type="ECO:0000256" key="1">
    <source>
        <dbReference type="ARBA" id="ARBA00004141"/>
    </source>
</evidence>
<feature type="transmembrane region" description="Helical" evidence="5">
    <location>
        <begin position="12"/>
        <end position="35"/>
    </location>
</feature>
<dbReference type="GeneID" id="54569214"/>
<sequence length="194" mass="21282">MSDSNDSDFYKYTPSVAGAAVTAAVFGILTLIHGYRRALSASQRPDYSVGIYVASQISVLVAPSLLAASMYMELGRIIRLTDGPSFAIMRITWLTKVFVFGDVVAFLVQMMAHFSQPGGKGPKVCGPLGQAFDHIYVCTLVVLIRVVVRLIEYSVGEDAYLMTNEWVIYVFDALLMLVVMIAFAIIHPARSKLC</sequence>
<gene>
    <name evidence="6" type="ORF">M409DRAFT_64148</name>
</gene>
<dbReference type="PANTHER" id="PTHR31465">
    <property type="entry name" value="PROTEIN RTA1-RELATED"/>
    <property type="match status" value="1"/>
</dbReference>
<evidence type="ECO:0000256" key="4">
    <source>
        <dbReference type="ARBA" id="ARBA00023136"/>
    </source>
</evidence>
<dbReference type="EMBL" id="ML993585">
    <property type="protein sequence ID" value="KAF2170388.1"/>
    <property type="molecule type" value="Genomic_DNA"/>
</dbReference>
<evidence type="ECO:0008006" key="8">
    <source>
        <dbReference type="Google" id="ProtNLM"/>
    </source>
</evidence>
<evidence type="ECO:0000313" key="7">
    <source>
        <dbReference type="Proteomes" id="UP000799537"/>
    </source>
</evidence>
<dbReference type="Proteomes" id="UP000799537">
    <property type="component" value="Unassembled WGS sequence"/>
</dbReference>
<feature type="transmembrane region" description="Helical" evidence="5">
    <location>
        <begin position="135"/>
        <end position="154"/>
    </location>
</feature>
<keyword evidence="3 5" id="KW-1133">Transmembrane helix</keyword>
<evidence type="ECO:0000256" key="2">
    <source>
        <dbReference type="ARBA" id="ARBA00022692"/>
    </source>
</evidence>
<evidence type="ECO:0000256" key="3">
    <source>
        <dbReference type="ARBA" id="ARBA00022989"/>
    </source>
</evidence>
<keyword evidence="7" id="KW-1185">Reference proteome</keyword>
<evidence type="ECO:0000313" key="6">
    <source>
        <dbReference type="EMBL" id="KAF2170388.1"/>
    </source>
</evidence>
<reference evidence="6" key="1">
    <citation type="journal article" date="2020" name="Stud. Mycol.">
        <title>101 Dothideomycetes genomes: a test case for predicting lifestyles and emergence of pathogens.</title>
        <authorList>
            <person name="Haridas S."/>
            <person name="Albert R."/>
            <person name="Binder M."/>
            <person name="Bloem J."/>
            <person name="Labutti K."/>
            <person name="Salamov A."/>
            <person name="Andreopoulos B."/>
            <person name="Baker S."/>
            <person name="Barry K."/>
            <person name="Bills G."/>
            <person name="Bluhm B."/>
            <person name="Cannon C."/>
            <person name="Castanera R."/>
            <person name="Culley D."/>
            <person name="Daum C."/>
            <person name="Ezra D."/>
            <person name="Gonzalez J."/>
            <person name="Henrissat B."/>
            <person name="Kuo A."/>
            <person name="Liang C."/>
            <person name="Lipzen A."/>
            <person name="Lutzoni F."/>
            <person name="Magnuson J."/>
            <person name="Mondo S."/>
            <person name="Nolan M."/>
            <person name="Ohm R."/>
            <person name="Pangilinan J."/>
            <person name="Park H.-J."/>
            <person name="Ramirez L."/>
            <person name="Alfaro M."/>
            <person name="Sun H."/>
            <person name="Tritt A."/>
            <person name="Yoshinaga Y."/>
            <person name="Zwiers L.-H."/>
            <person name="Turgeon B."/>
            <person name="Goodwin S."/>
            <person name="Spatafora J."/>
            <person name="Crous P."/>
            <person name="Grigoriev I."/>
        </authorList>
    </citation>
    <scope>NUCLEOTIDE SEQUENCE</scope>
    <source>
        <strain evidence="6">ATCC 36951</strain>
    </source>
</reference>
<evidence type="ECO:0000256" key="5">
    <source>
        <dbReference type="SAM" id="Phobius"/>
    </source>
</evidence>
<dbReference type="GO" id="GO:0016020">
    <property type="term" value="C:membrane"/>
    <property type="evidence" value="ECO:0007669"/>
    <property type="project" value="UniProtKB-SubCell"/>
</dbReference>
<dbReference type="RefSeq" id="XP_033671277.1">
    <property type="nucleotide sequence ID" value="XM_033815942.1"/>
</dbReference>
<proteinExistence type="predicted"/>
<dbReference type="Pfam" id="PF04479">
    <property type="entry name" value="RTA1"/>
    <property type="match status" value="2"/>
</dbReference>
<dbReference type="InterPro" id="IPR007568">
    <property type="entry name" value="RTA1"/>
</dbReference>
<dbReference type="AlphaFoldDB" id="A0A6A6CW08"/>
<feature type="transmembrane region" description="Helical" evidence="5">
    <location>
        <begin position="91"/>
        <end position="114"/>
    </location>
</feature>
<dbReference type="PANTHER" id="PTHR31465:SF1">
    <property type="entry name" value="PROTEIN RTA1-RELATED"/>
    <property type="match status" value="1"/>
</dbReference>
<organism evidence="6 7">
    <name type="scientific">Zasmidium cellare ATCC 36951</name>
    <dbReference type="NCBI Taxonomy" id="1080233"/>
    <lineage>
        <taxon>Eukaryota</taxon>
        <taxon>Fungi</taxon>
        <taxon>Dikarya</taxon>
        <taxon>Ascomycota</taxon>
        <taxon>Pezizomycotina</taxon>
        <taxon>Dothideomycetes</taxon>
        <taxon>Dothideomycetidae</taxon>
        <taxon>Mycosphaerellales</taxon>
        <taxon>Mycosphaerellaceae</taxon>
        <taxon>Zasmidium</taxon>
    </lineage>
</organism>
<keyword evidence="4 5" id="KW-0472">Membrane</keyword>
<feature type="transmembrane region" description="Helical" evidence="5">
    <location>
        <begin position="47"/>
        <end position="71"/>
    </location>
</feature>
<protein>
    <recommendedName>
        <fullName evidence="8">RTA1 like protein</fullName>
    </recommendedName>
</protein>
<comment type="subcellular location">
    <subcellularLocation>
        <location evidence="1">Membrane</location>
        <topology evidence="1">Multi-pass membrane protein</topology>
    </subcellularLocation>
</comment>
<accession>A0A6A6CW08</accession>
<name>A0A6A6CW08_ZASCE</name>
<dbReference type="OrthoDB" id="3358017at2759"/>
<feature type="transmembrane region" description="Helical" evidence="5">
    <location>
        <begin position="166"/>
        <end position="186"/>
    </location>
</feature>